<evidence type="ECO:0000256" key="1">
    <source>
        <dbReference type="ARBA" id="ARBA00005513"/>
    </source>
</evidence>
<name>A0A9D2S0A8_9FIRM</name>
<dbReference type="Proteomes" id="UP000824214">
    <property type="component" value="Unassembled WGS sequence"/>
</dbReference>
<dbReference type="PANTHER" id="PTHR33445:SF2">
    <property type="entry name" value="ATP SYNTHASE SUBUNIT B', CHLOROPLASTIC"/>
    <property type="match status" value="1"/>
</dbReference>
<sequence length="161" mass="18484">MLELDWDIVWTIVNLLILFLLLKHFLFKPITQMMESRTAEIENNLKDAEEQKQKAQQLNTQYEEQLQGAQAQAAQIISDAKAQGQKEYSSILKTAQADAAKEKERSRAEMERERDEMLRGVQENVTELVLLTASKLSQKELDEESDRKLVDSFLSEAGDKP</sequence>
<dbReference type="Gene3D" id="6.10.250.1580">
    <property type="match status" value="1"/>
</dbReference>
<feature type="compositionally biased region" description="Basic and acidic residues" evidence="14">
    <location>
        <begin position="99"/>
        <end position="118"/>
    </location>
</feature>
<dbReference type="NCBIfam" id="TIGR01144">
    <property type="entry name" value="ATP_synt_b"/>
    <property type="match status" value="1"/>
</dbReference>
<feature type="transmembrane region" description="Helical" evidence="12">
    <location>
        <begin position="6"/>
        <end position="27"/>
    </location>
</feature>
<dbReference type="InterPro" id="IPR005864">
    <property type="entry name" value="ATP_synth_F0_bsu_bac"/>
</dbReference>
<evidence type="ECO:0000256" key="13">
    <source>
        <dbReference type="RuleBase" id="RU003848"/>
    </source>
</evidence>
<evidence type="ECO:0000256" key="10">
    <source>
        <dbReference type="ARBA" id="ARBA00025198"/>
    </source>
</evidence>
<keyword evidence="5 12" id="KW-0375">Hydrogen ion transport</keyword>
<keyword evidence="7 12" id="KW-0406">Ion transport</keyword>
<comment type="similarity">
    <text evidence="1 12 13">Belongs to the ATPase B chain family.</text>
</comment>
<dbReference type="Pfam" id="PF00430">
    <property type="entry name" value="ATP-synt_B"/>
    <property type="match status" value="1"/>
</dbReference>
<comment type="caution">
    <text evidence="15">The sequence shown here is derived from an EMBL/GenBank/DDBJ whole genome shotgun (WGS) entry which is preliminary data.</text>
</comment>
<dbReference type="CDD" id="cd06503">
    <property type="entry name" value="ATP-synt_Fo_b"/>
    <property type="match status" value="1"/>
</dbReference>
<dbReference type="GO" id="GO:0046933">
    <property type="term" value="F:proton-transporting ATP synthase activity, rotational mechanism"/>
    <property type="evidence" value="ECO:0007669"/>
    <property type="project" value="UniProtKB-UniRule"/>
</dbReference>
<comment type="subunit">
    <text evidence="12">F-type ATPases have 2 components, F(1) - the catalytic core - and F(0) - the membrane proton channel. F(1) has five subunits: alpha(3), beta(3), gamma(1), delta(1), epsilon(1). F(0) has three main subunits: a(1), b(2) and c(10-14). The alpha and beta chains form an alternating ring which encloses part of the gamma chain. F(1) is attached to F(0) by a central stalk formed by the gamma and epsilon chains, while a peripheral stalk is formed by the delta and b chains.</text>
</comment>
<evidence type="ECO:0000256" key="6">
    <source>
        <dbReference type="ARBA" id="ARBA00022989"/>
    </source>
</evidence>
<dbReference type="PANTHER" id="PTHR33445">
    <property type="entry name" value="ATP SYNTHASE SUBUNIT B', CHLOROPLASTIC"/>
    <property type="match status" value="1"/>
</dbReference>
<dbReference type="GO" id="GO:0012505">
    <property type="term" value="C:endomembrane system"/>
    <property type="evidence" value="ECO:0007669"/>
    <property type="project" value="UniProtKB-SubCell"/>
</dbReference>
<dbReference type="InterPro" id="IPR002146">
    <property type="entry name" value="ATP_synth_b/b'su_bac/chlpt"/>
</dbReference>
<evidence type="ECO:0000256" key="9">
    <source>
        <dbReference type="ARBA" id="ARBA00023310"/>
    </source>
</evidence>
<dbReference type="SUPFAM" id="SSF81573">
    <property type="entry name" value="F1F0 ATP synthase subunit B, membrane domain"/>
    <property type="match status" value="1"/>
</dbReference>
<reference evidence="15" key="1">
    <citation type="journal article" date="2021" name="PeerJ">
        <title>Extensive microbial diversity within the chicken gut microbiome revealed by metagenomics and culture.</title>
        <authorList>
            <person name="Gilroy R."/>
            <person name="Ravi A."/>
            <person name="Getino M."/>
            <person name="Pursley I."/>
            <person name="Horton D.L."/>
            <person name="Alikhan N.F."/>
            <person name="Baker D."/>
            <person name="Gharbi K."/>
            <person name="Hall N."/>
            <person name="Watson M."/>
            <person name="Adriaenssens E.M."/>
            <person name="Foster-Nyarko E."/>
            <person name="Jarju S."/>
            <person name="Secka A."/>
            <person name="Antonio M."/>
            <person name="Oren A."/>
            <person name="Chaudhuri R.R."/>
            <person name="La Ragione R."/>
            <person name="Hildebrand F."/>
            <person name="Pallen M.J."/>
        </authorList>
    </citation>
    <scope>NUCLEOTIDE SEQUENCE</scope>
    <source>
        <strain evidence="15">ChiBcolR8-3208</strain>
    </source>
</reference>
<accession>A0A9D2S0A8</accession>
<dbReference type="GO" id="GO:0046961">
    <property type="term" value="F:proton-transporting ATPase activity, rotational mechanism"/>
    <property type="evidence" value="ECO:0007669"/>
    <property type="project" value="TreeGrafter"/>
</dbReference>
<evidence type="ECO:0000256" key="7">
    <source>
        <dbReference type="ARBA" id="ARBA00023065"/>
    </source>
</evidence>
<keyword evidence="2 12" id="KW-0813">Transport</keyword>
<dbReference type="HAMAP" id="MF_01398">
    <property type="entry name" value="ATP_synth_b_bprime"/>
    <property type="match status" value="1"/>
</dbReference>
<proteinExistence type="inferred from homology"/>
<keyword evidence="12" id="KW-1003">Cell membrane</keyword>
<dbReference type="InterPro" id="IPR050059">
    <property type="entry name" value="ATP_synthase_B_chain"/>
</dbReference>
<dbReference type="GO" id="GO:0005886">
    <property type="term" value="C:plasma membrane"/>
    <property type="evidence" value="ECO:0007669"/>
    <property type="project" value="UniProtKB-SubCell"/>
</dbReference>
<dbReference type="InterPro" id="IPR028987">
    <property type="entry name" value="ATP_synth_B-like_membr_sf"/>
</dbReference>
<evidence type="ECO:0000256" key="3">
    <source>
        <dbReference type="ARBA" id="ARBA00022547"/>
    </source>
</evidence>
<evidence type="ECO:0000256" key="12">
    <source>
        <dbReference type="HAMAP-Rule" id="MF_01398"/>
    </source>
</evidence>
<evidence type="ECO:0000256" key="5">
    <source>
        <dbReference type="ARBA" id="ARBA00022781"/>
    </source>
</evidence>
<evidence type="ECO:0000256" key="2">
    <source>
        <dbReference type="ARBA" id="ARBA00022448"/>
    </source>
</evidence>
<dbReference type="AlphaFoldDB" id="A0A9D2S0A8"/>
<reference evidence="15" key="2">
    <citation type="submission" date="2021-04" db="EMBL/GenBank/DDBJ databases">
        <authorList>
            <person name="Gilroy R."/>
        </authorList>
    </citation>
    <scope>NUCLEOTIDE SEQUENCE</scope>
    <source>
        <strain evidence="15">ChiBcolR8-3208</strain>
    </source>
</reference>
<feature type="region of interest" description="Disordered" evidence="14">
    <location>
        <begin position="95"/>
        <end position="119"/>
    </location>
</feature>
<gene>
    <name evidence="12 15" type="primary">atpF</name>
    <name evidence="15" type="ORF">H9942_10835</name>
</gene>
<comment type="subcellular location">
    <subcellularLocation>
        <location evidence="12">Cell membrane</location>
        <topology evidence="12">Single-pass membrane protein</topology>
    </subcellularLocation>
    <subcellularLocation>
        <location evidence="11">Endomembrane system</location>
        <topology evidence="11">Single-pass membrane protein</topology>
    </subcellularLocation>
</comment>
<evidence type="ECO:0000256" key="11">
    <source>
        <dbReference type="ARBA" id="ARBA00037847"/>
    </source>
</evidence>
<keyword evidence="4 12" id="KW-0812">Transmembrane</keyword>
<comment type="function">
    <text evidence="12">Component of the F(0) channel, it forms part of the peripheral stalk, linking F(1) to F(0).</text>
</comment>
<dbReference type="GO" id="GO:0045259">
    <property type="term" value="C:proton-transporting ATP synthase complex"/>
    <property type="evidence" value="ECO:0007669"/>
    <property type="project" value="UniProtKB-KW"/>
</dbReference>
<organism evidence="15 16">
    <name type="scientific">Candidatus Acutalibacter ornithocaccae</name>
    <dbReference type="NCBI Taxonomy" id="2838416"/>
    <lineage>
        <taxon>Bacteria</taxon>
        <taxon>Bacillati</taxon>
        <taxon>Bacillota</taxon>
        <taxon>Clostridia</taxon>
        <taxon>Eubacteriales</taxon>
        <taxon>Acutalibacteraceae</taxon>
        <taxon>Acutalibacter</taxon>
    </lineage>
</organism>
<evidence type="ECO:0000256" key="8">
    <source>
        <dbReference type="ARBA" id="ARBA00023136"/>
    </source>
</evidence>
<evidence type="ECO:0000313" key="16">
    <source>
        <dbReference type="Proteomes" id="UP000824214"/>
    </source>
</evidence>
<evidence type="ECO:0000313" key="15">
    <source>
        <dbReference type="EMBL" id="HJB38541.1"/>
    </source>
</evidence>
<keyword evidence="8 12" id="KW-0472">Membrane</keyword>
<keyword evidence="9 12" id="KW-0066">ATP synthesis</keyword>
<evidence type="ECO:0000256" key="4">
    <source>
        <dbReference type="ARBA" id="ARBA00022692"/>
    </source>
</evidence>
<keyword evidence="3 12" id="KW-0138">CF(0)</keyword>
<keyword evidence="6 12" id="KW-1133">Transmembrane helix</keyword>
<evidence type="ECO:0000256" key="14">
    <source>
        <dbReference type="SAM" id="MobiDB-lite"/>
    </source>
</evidence>
<dbReference type="EMBL" id="DWXZ01000228">
    <property type="protein sequence ID" value="HJB38541.1"/>
    <property type="molecule type" value="Genomic_DNA"/>
</dbReference>
<comment type="function">
    <text evidence="10 12">F(1)F(0) ATP synthase produces ATP from ADP in the presence of a proton or sodium gradient. F-type ATPases consist of two structural domains, F(1) containing the extramembraneous catalytic core and F(0) containing the membrane proton channel, linked together by a central stalk and a peripheral stalk. During catalysis, ATP synthesis in the catalytic domain of F(1) is coupled via a rotary mechanism of the central stalk subunits to proton translocation.</text>
</comment>
<protein>
    <recommendedName>
        <fullName evidence="12">ATP synthase subunit b</fullName>
    </recommendedName>
    <alternativeName>
        <fullName evidence="12">ATP synthase F(0) sector subunit b</fullName>
    </alternativeName>
    <alternativeName>
        <fullName evidence="12">ATPase subunit I</fullName>
    </alternativeName>
    <alternativeName>
        <fullName evidence="12">F-type ATPase subunit b</fullName>
        <shortName evidence="12">F-ATPase subunit b</shortName>
    </alternativeName>
</protein>